<dbReference type="EMBL" id="BBLG01000035">
    <property type="protein sequence ID" value="GAK78099.1"/>
    <property type="molecule type" value="Genomic_DNA"/>
</dbReference>
<reference evidence="1 2" key="1">
    <citation type="journal article" date="2014" name="Genome Announc.">
        <title>Draft Genome Sequences of Marine Flavobacterium Nonlabens Strains NR17, NR24, NR27, NR32, NR33, and Ara13.</title>
        <authorList>
            <person name="Nakanishi M."/>
            <person name="Meirelles P."/>
            <person name="Suzuki R."/>
            <person name="Takatani N."/>
            <person name="Mino S."/>
            <person name="Suda W."/>
            <person name="Oshima K."/>
            <person name="Hattori M."/>
            <person name="Ohkuma M."/>
            <person name="Hosokawa M."/>
            <person name="Miyashita K."/>
            <person name="Thompson F.L."/>
            <person name="Niwa A."/>
            <person name="Sawabe T."/>
            <person name="Sawabe T."/>
        </authorList>
    </citation>
    <scope>NUCLEOTIDE SEQUENCE [LARGE SCALE GENOMIC DNA]</scope>
    <source>
        <strain evidence="2">JCM19296</strain>
    </source>
</reference>
<dbReference type="Proteomes" id="UP000028980">
    <property type="component" value="Unassembled WGS sequence"/>
</dbReference>
<evidence type="ECO:0000313" key="2">
    <source>
        <dbReference type="Proteomes" id="UP000028980"/>
    </source>
</evidence>
<name>A0A081DGQ3_NONUL</name>
<sequence>MTKIKYILIALVFLTLTNCKTEKNEYPLDKRYWDTTDYKDVILNLRFGYEDDEKKPTFDNPEQRIIVEKLTDEQNFKIVLKDNELGIKHRNAVATEFFERWKDMHQIYQATDRKDMYVYDIEMLAVWQYGLSLQLDYFKLGNDEINESADDPNSSRVKNVINSNIGTLIDNYTIYLDEINEEKAFSDKGKSKLADGIDKYFIQLIELYPDANYSGMKKKAELMLKKSESDKIKSSLTKLIELIDSKKKTETEE</sequence>
<evidence type="ECO:0000313" key="1">
    <source>
        <dbReference type="EMBL" id="GAK78099.1"/>
    </source>
</evidence>
<proteinExistence type="predicted"/>
<gene>
    <name evidence="1" type="ORF">JCM19296_3713</name>
</gene>
<accession>A0A081DGQ3</accession>
<protein>
    <submittedName>
        <fullName evidence="1">Uncharacterized protein</fullName>
    </submittedName>
</protein>
<comment type="caution">
    <text evidence="1">The sequence shown here is derived from an EMBL/GenBank/DDBJ whole genome shotgun (WGS) entry which is preliminary data.</text>
</comment>
<dbReference type="AlphaFoldDB" id="A0A081DGQ3"/>
<organism evidence="1 2">
    <name type="scientific">Nonlabens ulvanivorans</name>
    <name type="common">Persicivirga ulvanivorans</name>
    <dbReference type="NCBI Taxonomy" id="906888"/>
    <lineage>
        <taxon>Bacteria</taxon>
        <taxon>Pseudomonadati</taxon>
        <taxon>Bacteroidota</taxon>
        <taxon>Flavobacteriia</taxon>
        <taxon>Flavobacteriales</taxon>
        <taxon>Flavobacteriaceae</taxon>
        <taxon>Nonlabens</taxon>
    </lineage>
</organism>